<evidence type="ECO:0000313" key="9">
    <source>
        <dbReference type="EMBL" id="MBE1609219.1"/>
    </source>
</evidence>
<dbReference type="InterPro" id="IPR003439">
    <property type="entry name" value="ABC_transporter-like_ATP-bd"/>
</dbReference>
<feature type="domain" description="ABC transporter" evidence="8">
    <location>
        <begin position="11"/>
        <end position="261"/>
    </location>
</feature>
<keyword evidence="7" id="KW-0472">Membrane</keyword>
<evidence type="ECO:0000256" key="3">
    <source>
        <dbReference type="ARBA" id="ARBA00022448"/>
    </source>
</evidence>
<keyword evidence="5" id="KW-0547">Nucleotide-binding</keyword>
<evidence type="ECO:0000256" key="4">
    <source>
        <dbReference type="ARBA" id="ARBA00022475"/>
    </source>
</evidence>
<comment type="caution">
    <text evidence="9">The sequence shown here is derived from an EMBL/GenBank/DDBJ whole genome shotgun (WGS) entry which is preliminary data.</text>
</comment>
<dbReference type="SMART" id="SM00382">
    <property type="entry name" value="AAA"/>
    <property type="match status" value="1"/>
</dbReference>
<keyword evidence="10" id="KW-1185">Reference proteome</keyword>
<dbReference type="InterPro" id="IPR017871">
    <property type="entry name" value="ABC_transporter-like_CS"/>
</dbReference>
<keyword evidence="3" id="KW-0813">Transport</keyword>
<dbReference type="PROSITE" id="PS50893">
    <property type="entry name" value="ABC_TRANSPORTER_2"/>
    <property type="match status" value="1"/>
</dbReference>
<dbReference type="InterPro" id="IPR050388">
    <property type="entry name" value="ABC_Ni/Peptide_Import"/>
</dbReference>
<accession>A0A927MZ43</accession>
<dbReference type="NCBIfam" id="TIGR01727">
    <property type="entry name" value="oligo_HPY"/>
    <property type="match status" value="1"/>
</dbReference>
<dbReference type="PANTHER" id="PTHR43297:SF2">
    <property type="entry name" value="DIPEPTIDE TRANSPORT ATP-BINDING PROTEIN DPPD"/>
    <property type="match status" value="1"/>
</dbReference>
<dbReference type="Proteomes" id="UP000638648">
    <property type="component" value="Unassembled WGS sequence"/>
</dbReference>
<dbReference type="InterPro" id="IPR027417">
    <property type="entry name" value="P-loop_NTPase"/>
</dbReference>
<dbReference type="SUPFAM" id="SSF52540">
    <property type="entry name" value="P-loop containing nucleoside triphosphate hydrolases"/>
    <property type="match status" value="1"/>
</dbReference>
<dbReference type="RefSeq" id="WP_192752831.1">
    <property type="nucleotide sequence ID" value="NZ_BAABJL010000142.1"/>
</dbReference>
<sequence length="335" mass="36545">MPDELNGAPLLDVRDLHVSFDLERSTVYAVQGLNLSVRPGERVGVVGESGSGKSVSAQSIMRMVPSPGRITKGEIVFAGEDVRALPESRMRQIRGARIGLIPQSPMTSLNPVLTIEAHFQEVLSAHLDMTGQDSRERTVELLRSVGIPDPATRMREYPHRLSGGQLQRVMIALAMACRPRLLIADEPTTALDVTIQAQILELFDDLVAHSNLGAILITHNLGIVAGHCDRVVVMYAGRVMETAAVLDLFARPAHPYTLGLLRCVPRLTAKRSRVFHAIPGLPPRVTELVEGCPFAPRCERATDQCRTHTPPLEEIGTGHATACWHPVAEVTEVAR</sequence>
<dbReference type="CDD" id="cd03257">
    <property type="entry name" value="ABC_NikE_OppD_transporters"/>
    <property type="match status" value="1"/>
</dbReference>
<dbReference type="Pfam" id="PF08352">
    <property type="entry name" value="oligo_HPY"/>
    <property type="match status" value="1"/>
</dbReference>
<evidence type="ECO:0000256" key="1">
    <source>
        <dbReference type="ARBA" id="ARBA00004202"/>
    </source>
</evidence>
<reference evidence="9" key="1">
    <citation type="submission" date="2020-10" db="EMBL/GenBank/DDBJ databases">
        <title>Sequencing the genomes of 1000 actinobacteria strains.</title>
        <authorList>
            <person name="Klenk H.-P."/>
        </authorList>
    </citation>
    <scope>NUCLEOTIDE SEQUENCE</scope>
    <source>
        <strain evidence="9">DSM 45354</strain>
    </source>
</reference>
<keyword evidence="4" id="KW-1003">Cell membrane</keyword>
<dbReference type="Gene3D" id="3.40.50.300">
    <property type="entry name" value="P-loop containing nucleotide triphosphate hydrolases"/>
    <property type="match status" value="1"/>
</dbReference>
<dbReference type="EMBL" id="JADBEM010000001">
    <property type="protein sequence ID" value="MBE1609219.1"/>
    <property type="molecule type" value="Genomic_DNA"/>
</dbReference>
<dbReference type="FunFam" id="3.40.50.300:FF:000016">
    <property type="entry name" value="Oligopeptide ABC transporter ATP-binding component"/>
    <property type="match status" value="1"/>
</dbReference>
<dbReference type="AlphaFoldDB" id="A0A927MZ43"/>
<dbReference type="PANTHER" id="PTHR43297">
    <property type="entry name" value="OLIGOPEPTIDE TRANSPORT ATP-BINDING PROTEIN APPD"/>
    <property type="match status" value="1"/>
</dbReference>
<dbReference type="InterPro" id="IPR003593">
    <property type="entry name" value="AAA+_ATPase"/>
</dbReference>
<evidence type="ECO:0000259" key="8">
    <source>
        <dbReference type="PROSITE" id="PS50893"/>
    </source>
</evidence>
<gene>
    <name evidence="9" type="ORF">HEB94_006067</name>
</gene>
<evidence type="ECO:0000256" key="6">
    <source>
        <dbReference type="ARBA" id="ARBA00022840"/>
    </source>
</evidence>
<dbReference type="GO" id="GO:0005886">
    <property type="term" value="C:plasma membrane"/>
    <property type="evidence" value="ECO:0007669"/>
    <property type="project" value="UniProtKB-SubCell"/>
</dbReference>
<dbReference type="GO" id="GO:0016887">
    <property type="term" value="F:ATP hydrolysis activity"/>
    <property type="evidence" value="ECO:0007669"/>
    <property type="project" value="InterPro"/>
</dbReference>
<name>A0A927MZ43_9ACTN</name>
<dbReference type="GO" id="GO:0005524">
    <property type="term" value="F:ATP binding"/>
    <property type="evidence" value="ECO:0007669"/>
    <property type="project" value="UniProtKB-KW"/>
</dbReference>
<dbReference type="PROSITE" id="PS00211">
    <property type="entry name" value="ABC_TRANSPORTER_1"/>
    <property type="match status" value="1"/>
</dbReference>
<evidence type="ECO:0000313" key="10">
    <source>
        <dbReference type="Proteomes" id="UP000638648"/>
    </source>
</evidence>
<dbReference type="Pfam" id="PF00005">
    <property type="entry name" value="ABC_tran"/>
    <property type="match status" value="1"/>
</dbReference>
<keyword evidence="6 9" id="KW-0067">ATP-binding</keyword>
<comment type="similarity">
    <text evidence="2">Belongs to the ABC transporter superfamily.</text>
</comment>
<evidence type="ECO:0000256" key="5">
    <source>
        <dbReference type="ARBA" id="ARBA00022741"/>
    </source>
</evidence>
<evidence type="ECO:0000256" key="7">
    <source>
        <dbReference type="ARBA" id="ARBA00023136"/>
    </source>
</evidence>
<dbReference type="InterPro" id="IPR013563">
    <property type="entry name" value="Oligopep_ABC_C"/>
</dbReference>
<evidence type="ECO:0000256" key="2">
    <source>
        <dbReference type="ARBA" id="ARBA00005417"/>
    </source>
</evidence>
<protein>
    <submittedName>
        <fullName evidence="9">Oligopeptide/dipeptide ABC transporter ATP-binding protein</fullName>
    </submittedName>
</protein>
<proteinExistence type="inferred from homology"/>
<dbReference type="GO" id="GO:0015833">
    <property type="term" value="P:peptide transport"/>
    <property type="evidence" value="ECO:0007669"/>
    <property type="project" value="InterPro"/>
</dbReference>
<organism evidence="9 10">
    <name type="scientific">Actinopolymorpha pittospori</name>
    <dbReference type="NCBI Taxonomy" id="648752"/>
    <lineage>
        <taxon>Bacteria</taxon>
        <taxon>Bacillati</taxon>
        <taxon>Actinomycetota</taxon>
        <taxon>Actinomycetes</taxon>
        <taxon>Propionibacteriales</taxon>
        <taxon>Actinopolymorphaceae</taxon>
        <taxon>Actinopolymorpha</taxon>
    </lineage>
</organism>
<comment type="subcellular location">
    <subcellularLocation>
        <location evidence="1">Cell membrane</location>
        <topology evidence="1">Peripheral membrane protein</topology>
    </subcellularLocation>
</comment>